<evidence type="ECO:0000256" key="4">
    <source>
        <dbReference type="ARBA" id="ARBA00022643"/>
    </source>
</evidence>
<evidence type="ECO:0000256" key="8">
    <source>
        <dbReference type="SAM" id="MobiDB-lite"/>
    </source>
</evidence>
<organism evidence="10 11">
    <name type="scientific">Ophiophagus hannah</name>
    <name type="common">King cobra</name>
    <name type="synonym">Naja hannah</name>
    <dbReference type="NCBI Taxonomy" id="8665"/>
    <lineage>
        <taxon>Eukaryota</taxon>
        <taxon>Metazoa</taxon>
        <taxon>Chordata</taxon>
        <taxon>Craniata</taxon>
        <taxon>Vertebrata</taxon>
        <taxon>Euteleostomi</taxon>
        <taxon>Lepidosauria</taxon>
        <taxon>Squamata</taxon>
        <taxon>Bifurcata</taxon>
        <taxon>Unidentata</taxon>
        <taxon>Episquamata</taxon>
        <taxon>Toxicofera</taxon>
        <taxon>Serpentes</taxon>
        <taxon>Colubroidea</taxon>
        <taxon>Elapidae</taxon>
        <taxon>Elapinae</taxon>
        <taxon>Ophiophagus</taxon>
    </lineage>
</organism>
<evidence type="ECO:0000256" key="2">
    <source>
        <dbReference type="ARBA" id="ARBA00012105"/>
    </source>
</evidence>
<dbReference type="GO" id="GO:0008531">
    <property type="term" value="F:riboflavin kinase activity"/>
    <property type="evidence" value="ECO:0007669"/>
    <property type="project" value="UniProtKB-EC"/>
</dbReference>
<dbReference type="PANTHER" id="PTHR22749:SF6">
    <property type="entry name" value="RIBOFLAVIN KINASE"/>
    <property type="match status" value="1"/>
</dbReference>
<name>V8P185_OPHHA</name>
<dbReference type="Gene3D" id="2.40.30.30">
    <property type="entry name" value="Riboflavin kinase-like"/>
    <property type="match status" value="1"/>
</dbReference>
<keyword evidence="4" id="KW-0288">FMN</keyword>
<feature type="compositionally biased region" description="Low complexity" evidence="8">
    <location>
        <begin position="51"/>
        <end position="61"/>
    </location>
</feature>
<keyword evidence="10" id="KW-0418">Kinase</keyword>
<evidence type="ECO:0000256" key="6">
    <source>
        <dbReference type="ARBA" id="ARBA00022741"/>
    </source>
</evidence>
<dbReference type="GO" id="GO:0009231">
    <property type="term" value="P:riboflavin biosynthetic process"/>
    <property type="evidence" value="ECO:0007669"/>
    <property type="project" value="InterPro"/>
</dbReference>
<dbReference type="GO" id="GO:0005739">
    <property type="term" value="C:mitochondrion"/>
    <property type="evidence" value="ECO:0007669"/>
    <property type="project" value="TreeGrafter"/>
</dbReference>
<dbReference type="EC" id="2.7.1.26" evidence="2"/>
<proteinExistence type="predicted"/>
<dbReference type="Proteomes" id="UP000018936">
    <property type="component" value="Unassembled WGS sequence"/>
</dbReference>
<evidence type="ECO:0000256" key="7">
    <source>
        <dbReference type="ARBA" id="ARBA00022840"/>
    </source>
</evidence>
<dbReference type="InterPro" id="IPR023468">
    <property type="entry name" value="Riboflavin_kinase"/>
</dbReference>
<keyword evidence="5" id="KW-0808">Transferase</keyword>
<reference evidence="10 11" key="1">
    <citation type="journal article" date="2013" name="Proc. Natl. Acad. Sci. U.S.A.">
        <title>The king cobra genome reveals dynamic gene evolution and adaptation in the snake venom system.</title>
        <authorList>
            <person name="Vonk F.J."/>
            <person name="Casewell N.R."/>
            <person name="Henkel C.V."/>
            <person name="Heimberg A.M."/>
            <person name="Jansen H.J."/>
            <person name="McCleary R.J."/>
            <person name="Kerkkamp H.M."/>
            <person name="Vos R.A."/>
            <person name="Guerreiro I."/>
            <person name="Calvete J.J."/>
            <person name="Wuster W."/>
            <person name="Woods A.E."/>
            <person name="Logan J.M."/>
            <person name="Harrison R.A."/>
            <person name="Castoe T.A."/>
            <person name="de Koning A.P."/>
            <person name="Pollock D.D."/>
            <person name="Yandell M."/>
            <person name="Calderon D."/>
            <person name="Renjifo C."/>
            <person name="Currier R.B."/>
            <person name="Salgado D."/>
            <person name="Pla D."/>
            <person name="Sanz L."/>
            <person name="Hyder A.S."/>
            <person name="Ribeiro J.M."/>
            <person name="Arntzen J.W."/>
            <person name="van den Thillart G.E."/>
            <person name="Boetzer M."/>
            <person name="Pirovano W."/>
            <person name="Dirks R.P."/>
            <person name="Spaink H.P."/>
            <person name="Duboule D."/>
            <person name="McGlinn E."/>
            <person name="Kini R.M."/>
            <person name="Richardson M.K."/>
        </authorList>
    </citation>
    <scope>NUCLEOTIDE SEQUENCE</scope>
    <source>
        <tissue evidence="10">Blood</tissue>
    </source>
</reference>
<sequence>MHETHIIHTFNEDFYGEILSIIIVGYIRPEQNFDSLASSSSSPPPPPPPHHQQQQQQQQPPLLLWEASNPAGLVEPHASDPLNKASLTSLPDNAQAWILVSLEGKSLRQHPGILQECLFKCSFHLNLMPGGHREEIDLS</sequence>
<dbReference type="AlphaFoldDB" id="V8P185"/>
<feature type="domain" description="Riboflavin kinase" evidence="9">
    <location>
        <begin position="3"/>
        <end position="37"/>
    </location>
</feature>
<keyword evidence="7" id="KW-0067">ATP-binding</keyword>
<dbReference type="UniPathway" id="UPA00276">
    <property type="reaction ID" value="UER00406"/>
</dbReference>
<evidence type="ECO:0000313" key="10">
    <source>
        <dbReference type="EMBL" id="ETE68279.1"/>
    </source>
</evidence>
<dbReference type="OrthoDB" id="276388at2759"/>
<evidence type="ECO:0000256" key="3">
    <source>
        <dbReference type="ARBA" id="ARBA00022630"/>
    </source>
</evidence>
<protein>
    <recommendedName>
        <fullName evidence="2">riboflavin kinase</fullName>
        <ecNumber evidence="2">2.7.1.26</ecNumber>
    </recommendedName>
</protein>
<evidence type="ECO:0000259" key="9">
    <source>
        <dbReference type="Pfam" id="PF01687"/>
    </source>
</evidence>
<feature type="non-terminal residue" evidence="10">
    <location>
        <position position="1"/>
    </location>
</feature>
<keyword evidence="6" id="KW-0547">Nucleotide-binding</keyword>
<dbReference type="InterPro" id="IPR015865">
    <property type="entry name" value="Riboflavin_kinase_bac/euk"/>
</dbReference>
<evidence type="ECO:0000313" key="11">
    <source>
        <dbReference type="Proteomes" id="UP000018936"/>
    </source>
</evidence>
<comment type="caution">
    <text evidence="10">The sequence shown here is derived from an EMBL/GenBank/DDBJ whole genome shotgun (WGS) entry which is preliminary data.</text>
</comment>
<evidence type="ECO:0000256" key="1">
    <source>
        <dbReference type="ARBA" id="ARBA00005201"/>
    </source>
</evidence>
<dbReference type="EMBL" id="AZIM01001056">
    <property type="protein sequence ID" value="ETE68279.1"/>
    <property type="molecule type" value="Genomic_DNA"/>
</dbReference>
<dbReference type="PANTHER" id="PTHR22749">
    <property type="entry name" value="RIBOFLAVIN KINASE/FMN ADENYLYLTRANSFERASE"/>
    <property type="match status" value="1"/>
</dbReference>
<keyword evidence="11" id="KW-1185">Reference proteome</keyword>
<dbReference type="SUPFAM" id="SSF82114">
    <property type="entry name" value="Riboflavin kinase-like"/>
    <property type="match status" value="1"/>
</dbReference>
<evidence type="ECO:0000256" key="5">
    <source>
        <dbReference type="ARBA" id="ARBA00022679"/>
    </source>
</evidence>
<dbReference type="GO" id="GO:0009398">
    <property type="term" value="P:FMN biosynthetic process"/>
    <property type="evidence" value="ECO:0007669"/>
    <property type="project" value="UniProtKB-UniPathway"/>
</dbReference>
<dbReference type="Pfam" id="PF01687">
    <property type="entry name" value="Flavokinase"/>
    <property type="match status" value="1"/>
</dbReference>
<keyword evidence="3" id="KW-0285">Flavoprotein</keyword>
<dbReference type="GO" id="GO:0005524">
    <property type="term" value="F:ATP binding"/>
    <property type="evidence" value="ECO:0007669"/>
    <property type="project" value="UniProtKB-KW"/>
</dbReference>
<feature type="region of interest" description="Disordered" evidence="8">
    <location>
        <begin position="34"/>
        <end position="62"/>
    </location>
</feature>
<gene>
    <name evidence="10" type="primary">Rfk</name>
    <name evidence="10" type="ORF">L345_05927</name>
</gene>
<dbReference type="InterPro" id="IPR023465">
    <property type="entry name" value="Riboflavin_kinase_dom_sf"/>
</dbReference>
<comment type="pathway">
    <text evidence="1">Cofactor biosynthesis; FMN biosynthesis; FMN from riboflavin (ATP route): step 1/1.</text>
</comment>
<accession>V8P185</accession>